<feature type="domain" description="RmlD-like substrate binding" evidence="3">
    <location>
        <begin position="1"/>
        <end position="276"/>
    </location>
</feature>
<evidence type="ECO:0000256" key="2">
    <source>
        <dbReference type="RuleBase" id="RU364082"/>
    </source>
</evidence>
<evidence type="ECO:0000259" key="3">
    <source>
        <dbReference type="Pfam" id="PF04321"/>
    </source>
</evidence>
<comment type="function">
    <text evidence="2">Catalyzes the reduction of dTDP-6-deoxy-L-lyxo-4-hexulose to yield dTDP-L-rhamnose.</text>
</comment>
<dbReference type="InterPro" id="IPR036291">
    <property type="entry name" value="NAD(P)-bd_dom_sf"/>
</dbReference>
<keyword evidence="2" id="KW-0521">NADP</keyword>
<dbReference type="EMBL" id="JAAIKC010000001">
    <property type="protein sequence ID" value="NEW04421.1"/>
    <property type="molecule type" value="Genomic_DNA"/>
</dbReference>
<dbReference type="Gene3D" id="3.90.25.10">
    <property type="entry name" value="UDP-galactose 4-epimerase, domain 1"/>
    <property type="match status" value="1"/>
</dbReference>
<comment type="caution">
    <text evidence="4">The sequence shown here is derived from an EMBL/GenBank/DDBJ whole genome shotgun (WGS) entry which is preliminary data.</text>
</comment>
<comment type="similarity">
    <text evidence="1 2">Belongs to the dTDP-4-dehydrorhamnose reductase family.</text>
</comment>
<dbReference type="UniPathway" id="UPA00124"/>
<dbReference type="CDD" id="cd05254">
    <property type="entry name" value="dTDP_HR_like_SDR_e"/>
    <property type="match status" value="1"/>
</dbReference>
<keyword evidence="2 4" id="KW-0560">Oxidoreductase</keyword>
<dbReference type="AlphaFoldDB" id="A0A6G3ZS54"/>
<dbReference type="InterPro" id="IPR029903">
    <property type="entry name" value="RmlD-like-bd"/>
</dbReference>
<evidence type="ECO:0000256" key="1">
    <source>
        <dbReference type="ARBA" id="ARBA00010944"/>
    </source>
</evidence>
<reference evidence="4" key="1">
    <citation type="submission" date="2020-02" db="EMBL/GenBank/DDBJ databases">
        <authorList>
            <person name="Shen X.-R."/>
            <person name="Zhang Y.-X."/>
        </authorList>
    </citation>
    <scope>NUCLEOTIDE SEQUENCE</scope>
    <source>
        <strain evidence="4">SYP-B3998</strain>
    </source>
</reference>
<dbReference type="InterPro" id="IPR005913">
    <property type="entry name" value="dTDP_dehydrorham_reduct"/>
</dbReference>
<dbReference type="Gene3D" id="3.40.50.720">
    <property type="entry name" value="NAD(P)-binding Rossmann-like Domain"/>
    <property type="match status" value="1"/>
</dbReference>
<dbReference type="GO" id="GO:0005829">
    <property type="term" value="C:cytosol"/>
    <property type="evidence" value="ECO:0007669"/>
    <property type="project" value="TreeGrafter"/>
</dbReference>
<accession>A0A6G3ZS54</accession>
<sequence length="282" mass="31627">MNILITGANGQLGCDLFRVLSTNHRVIGLTKGDLDITDETKVQQIILQLKPDAIIHTAAVTDILDAERDPEHAYVVNAIGTCNVAYAVQQIGAKLVYISTSLVFDGEKETPYTEFDRPNPLSVYGNSKLHGEKFIEMICDQYFIVRSGWLFGRHGRNFAKEVVAHLQGNLTLSVADPKWGSPTYTFDLAVFIHALLQTNHYGLYHASNKGSCSHVEFVEEIQSLLGKSENKFAISNSIEGEMLRPKYGVLDDLAIRTHGLPSFQSWQRALRYFLKHDYPVNR</sequence>
<comment type="pathway">
    <text evidence="2">Carbohydrate biosynthesis; dTDP-L-rhamnose biosynthesis.</text>
</comment>
<dbReference type="Pfam" id="PF04321">
    <property type="entry name" value="RmlD_sub_bind"/>
    <property type="match status" value="1"/>
</dbReference>
<dbReference type="RefSeq" id="WP_163940027.1">
    <property type="nucleotide sequence ID" value="NZ_JAAIKC010000001.1"/>
</dbReference>
<dbReference type="EC" id="1.1.1.133" evidence="2"/>
<name>A0A6G3ZS54_9BACL</name>
<dbReference type="GO" id="GO:0008831">
    <property type="term" value="F:dTDP-4-dehydrorhamnose reductase activity"/>
    <property type="evidence" value="ECO:0007669"/>
    <property type="project" value="UniProtKB-EC"/>
</dbReference>
<organism evidence="4">
    <name type="scientific">Paenibacillus sp. SYP-B3998</name>
    <dbReference type="NCBI Taxonomy" id="2678564"/>
    <lineage>
        <taxon>Bacteria</taxon>
        <taxon>Bacillati</taxon>
        <taxon>Bacillota</taxon>
        <taxon>Bacilli</taxon>
        <taxon>Bacillales</taxon>
        <taxon>Paenibacillaceae</taxon>
        <taxon>Paenibacillus</taxon>
    </lineage>
</organism>
<dbReference type="SUPFAM" id="SSF51735">
    <property type="entry name" value="NAD(P)-binding Rossmann-fold domains"/>
    <property type="match status" value="1"/>
</dbReference>
<evidence type="ECO:0000313" key="4">
    <source>
        <dbReference type="EMBL" id="NEW04421.1"/>
    </source>
</evidence>
<dbReference type="PANTHER" id="PTHR10491:SF4">
    <property type="entry name" value="METHIONINE ADENOSYLTRANSFERASE 2 SUBUNIT BETA"/>
    <property type="match status" value="1"/>
</dbReference>
<protein>
    <recommendedName>
        <fullName evidence="2">dTDP-4-dehydrorhamnose reductase</fullName>
        <ecNumber evidence="2">1.1.1.133</ecNumber>
    </recommendedName>
</protein>
<dbReference type="NCBIfam" id="TIGR01214">
    <property type="entry name" value="rmlD"/>
    <property type="match status" value="1"/>
</dbReference>
<proteinExistence type="inferred from homology"/>
<dbReference type="GO" id="GO:0019305">
    <property type="term" value="P:dTDP-rhamnose biosynthetic process"/>
    <property type="evidence" value="ECO:0007669"/>
    <property type="project" value="UniProtKB-UniPathway"/>
</dbReference>
<gene>
    <name evidence="4" type="primary">rfbD</name>
    <name evidence="4" type="ORF">GK047_00075</name>
</gene>
<dbReference type="PANTHER" id="PTHR10491">
    <property type="entry name" value="DTDP-4-DEHYDRORHAMNOSE REDUCTASE"/>
    <property type="match status" value="1"/>
</dbReference>